<protein>
    <recommendedName>
        <fullName evidence="1">DUF4886 domain-containing protein</fullName>
    </recommendedName>
</protein>
<gene>
    <name evidence="2" type="ORF">SAMN06265379_107139</name>
</gene>
<dbReference type="InterPro" id="IPR032616">
    <property type="entry name" value="DUF4886"/>
</dbReference>
<evidence type="ECO:0000313" key="2">
    <source>
        <dbReference type="EMBL" id="SMO78037.1"/>
    </source>
</evidence>
<dbReference type="InterPro" id="IPR036514">
    <property type="entry name" value="SGNH_hydro_sf"/>
</dbReference>
<dbReference type="RefSeq" id="WP_221929424.1">
    <property type="nucleotide sequence ID" value="NZ_FXTB01000007.1"/>
</dbReference>
<dbReference type="Gene3D" id="3.40.50.1110">
    <property type="entry name" value="SGNH hydrolase"/>
    <property type="match status" value="1"/>
</dbReference>
<dbReference type="Proteomes" id="UP000319040">
    <property type="component" value="Unassembled WGS sequence"/>
</dbReference>
<evidence type="ECO:0000313" key="3">
    <source>
        <dbReference type="Proteomes" id="UP000319040"/>
    </source>
</evidence>
<organism evidence="2 3">
    <name type="scientific">Saccharicrinis carchari</name>
    <dbReference type="NCBI Taxonomy" id="1168039"/>
    <lineage>
        <taxon>Bacteria</taxon>
        <taxon>Pseudomonadati</taxon>
        <taxon>Bacteroidota</taxon>
        <taxon>Bacteroidia</taxon>
        <taxon>Marinilabiliales</taxon>
        <taxon>Marinilabiliaceae</taxon>
        <taxon>Saccharicrinis</taxon>
    </lineage>
</organism>
<feature type="domain" description="DUF4886" evidence="1">
    <location>
        <begin position="31"/>
        <end position="272"/>
    </location>
</feature>
<keyword evidence="3" id="KW-1185">Reference proteome</keyword>
<reference evidence="2 3" key="1">
    <citation type="submission" date="2017-05" db="EMBL/GenBank/DDBJ databases">
        <authorList>
            <person name="Varghese N."/>
            <person name="Submissions S."/>
        </authorList>
    </citation>
    <scope>NUCLEOTIDE SEQUENCE [LARGE SCALE GENOMIC DNA]</scope>
    <source>
        <strain evidence="2 3">DSM 27040</strain>
    </source>
</reference>
<dbReference type="EMBL" id="FXTB01000007">
    <property type="protein sequence ID" value="SMO78037.1"/>
    <property type="molecule type" value="Genomic_DNA"/>
</dbReference>
<dbReference type="Pfam" id="PF16227">
    <property type="entry name" value="DUF4886"/>
    <property type="match status" value="1"/>
</dbReference>
<accession>A0A521E242</accession>
<dbReference type="AlphaFoldDB" id="A0A521E242"/>
<name>A0A521E242_SACCC</name>
<evidence type="ECO:0000259" key="1">
    <source>
        <dbReference type="Pfam" id="PF16227"/>
    </source>
</evidence>
<proteinExistence type="predicted"/>
<sequence length="289" mass="31990">MKRNTVLLVAAKLVFVFLMLPAGLSAQHVMRVLAIGNSFSEDAVESYLSPLAQADGVELIIGNMFIPGCSLETHWNNAQHSLPAYSYRKIVDGKLIKTENQALVAAIKDENWDIITFQQVSSKSGLVNSFFPYITNLLRYVQAEATNPEVKYALHQTWAYASNSTHPGFINYDNSQERMYSAIVETVSKVAEQTQIDIIIPAGTAIQNGRTSFVGDNFCSDGYHLNAQIGRYTAACAWYEKFLGRHVIGNPFVPVGMSPIEASIAQYAAYYAVKQAKVITSMRHFSSID</sequence>
<dbReference type="GO" id="GO:0016788">
    <property type="term" value="F:hydrolase activity, acting on ester bonds"/>
    <property type="evidence" value="ECO:0007669"/>
    <property type="project" value="UniProtKB-ARBA"/>
</dbReference>